<protein>
    <submittedName>
        <fullName evidence="3">Pilus assembly protein CpaB</fullName>
    </submittedName>
</protein>
<proteinExistence type="predicted"/>
<dbReference type="RefSeq" id="WP_091234759.1">
    <property type="nucleotide sequence ID" value="NZ_FMKA01000016.1"/>
</dbReference>
<dbReference type="AlphaFoldDB" id="A0A1D3TV90"/>
<organism evidence="3 4">
    <name type="scientific">Anaerobium acetethylicum</name>
    <dbReference type="NCBI Taxonomy" id="1619234"/>
    <lineage>
        <taxon>Bacteria</taxon>
        <taxon>Bacillati</taxon>
        <taxon>Bacillota</taxon>
        <taxon>Clostridia</taxon>
        <taxon>Lachnospirales</taxon>
        <taxon>Lachnospiraceae</taxon>
        <taxon>Anaerobium</taxon>
    </lineage>
</organism>
<dbReference type="Pfam" id="PF08666">
    <property type="entry name" value="SAF"/>
    <property type="match status" value="1"/>
</dbReference>
<evidence type="ECO:0000313" key="3">
    <source>
        <dbReference type="EMBL" id="SCP98031.1"/>
    </source>
</evidence>
<keyword evidence="1" id="KW-1133">Transmembrane helix</keyword>
<sequence length="238" mass="25708">MKVNKKVLILAIILGLITVGTTYYYISSIETEGAEPVALTEVVVAVDTIPEHVKIMEEMLTTASLPTEAVHPEAVLQKDQIIGAIANSEIVKGEQVLSSRVATDSSASSLSYSVPENMRAITLPMTEVSGVGGYIESGDRIDIIVSYADIEINPMKVVYTQLQNIEVLAEGPSAVVTEEQQSGVATSLTVLVTPAQAEVLAFANMNGTFQFTLRNPVDNTKADLQQFGSENFNTWRDR</sequence>
<keyword evidence="4" id="KW-1185">Reference proteome</keyword>
<dbReference type="STRING" id="1619234.SAMN05421730_10165"/>
<name>A0A1D3TV90_9FIRM</name>
<dbReference type="InterPro" id="IPR017592">
    <property type="entry name" value="Pilus_assmbl_Flp-typ_CpaB"/>
</dbReference>
<dbReference type="OrthoDB" id="163768at2"/>
<dbReference type="InterPro" id="IPR031571">
    <property type="entry name" value="RcpC_dom"/>
</dbReference>
<feature type="domain" description="SAF" evidence="2">
    <location>
        <begin position="40"/>
        <end position="102"/>
    </location>
</feature>
<accession>A0A1D3TV90</accession>
<dbReference type="Pfam" id="PF16976">
    <property type="entry name" value="RcpC"/>
    <property type="match status" value="1"/>
</dbReference>
<dbReference type="Proteomes" id="UP000199315">
    <property type="component" value="Unassembled WGS sequence"/>
</dbReference>
<dbReference type="NCBIfam" id="TIGR03177">
    <property type="entry name" value="pilus_cpaB"/>
    <property type="match status" value="1"/>
</dbReference>
<dbReference type="InterPro" id="IPR013974">
    <property type="entry name" value="SAF"/>
</dbReference>
<gene>
    <name evidence="3" type="ORF">SAMN05421730_10165</name>
</gene>
<evidence type="ECO:0000256" key="1">
    <source>
        <dbReference type="SAM" id="Phobius"/>
    </source>
</evidence>
<evidence type="ECO:0000259" key="2">
    <source>
        <dbReference type="SMART" id="SM00858"/>
    </source>
</evidence>
<reference evidence="3 4" key="1">
    <citation type="submission" date="2016-09" db="EMBL/GenBank/DDBJ databases">
        <authorList>
            <person name="Capua I."/>
            <person name="De Benedictis P."/>
            <person name="Joannis T."/>
            <person name="Lombin L.H."/>
            <person name="Cattoli G."/>
        </authorList>
    </citation>
    <scope>NUCLEOTIDE SEQUENCE [LARGE SCALE GENOMIC DNA]</scope>
    <source>
        <strain evidence="3 4">GluBS11</strain>
    </source>
</reference>
<dbReference type="Gene3D" id="3.90.1210.10">
    <property type="entry name" value="Antifreeze-like/N-acetylneuraminic acid synthase C-terminal domain"/>
    <property type="match status" value="1"/>
</dbReference>
<keyword evidence="1" id="KW-0812">Transmembrane</keyword>
<keyword evidence="1" id="KW-0472">Membrane</keyword>
<dbReference type="SMART" id="SM00858">
    <property type="entry name" value="SAF"/>
    <property type="match status" value="1"/>
</dbReference>
<feature type="transmembrane region" description="Helical" evidence="1">
    <location>
        <begin position="7"/>
        <end position="26"/>
    </location>
</feature>
<evidence type="ECO:0000313" key="4">
    <source>
        <dbReference type="Proteomes" id="UP000199315"/>
    </source>
</evidence>
<dbReference type="EMBL" id="FMKA01000016">
    <property type="protein sequence ID" value="SCP98031.1"/>
    <property type="molecule type" value="Genomic_DNA"/>
</dbReference>
<dbReference type="CDD" id="cd11614">
    <property type="entry name" value="SAF_CpaB_FlgA_like"/>
    <property type="match status" value="1"/>
</dbReference>